<feature type="region of interest" description="Disordered" evidence="7">
    <location>
        <begin position="297"/>
        <end position="316"/>
    </location>
</feature>
<dbReference type="InterPro" id="IPR058625">
    <property type="entry name" value="MdtA-like_BSH"/>
</dbReference>
<dbReference type="Pfam" id="PF25917">
    <property type="entry name" value="BSH_RND"/>
    <property type="match status" value="1"/>
</dbReference>
<dbReference type="PhylomeDB" id="A7IQ42"/>
<dbReference type="PANTHER" id="PTHR30367">
    <property type="entry name" value="P-HYDROXYBENZOIC ACID EFFLUX PUMP SUBUNIT AAEA-RELATED"/>
    <property type="match status" value="1"/>
</dbReference>
<dbReference type="KEGG" id="xau:Xaut_4935"/>
<dbReference type="AlphaFoldDB" id="A7IQ42"/>
<evidence type="ECO:0000259" key="9">
    <source>
        <dbReference type="Pfam" id="PF25876"/>
    </source>
</evidence>
<evidence type="ECO:0000259" key="11">
    <source>
        <dbReference type="Pfam" id="PF25963"/>
    </source>
</evidence>
<keyword evidence="6" id="KW-0175">Coiled coil</keyword>
<evidence type="ECO:0000256" key="2">
    <source>
        <dbReference type="ARBA" id="ARBA00009477"/>
    </source>
</evidence>
<dbReference type="NCBIfam" id="TIGR01730">
    <property type="entry name" value="RND_mfp"/>
    <property type="match status" value="1"/>
</dbReference>
<dbReference type="Gene3D" id="1.10.287.470">
    <property type="entry name" value="Helix hairpin bin"/>
    <property type="match status" value="1"/>
</dbReference>
<dbReference type="Pfam" id="PF25876">
    <property type="entry name" value="HH_MFP_RND"/>
    <property type="match status" value="1"/>
</dbReference>
<evidence type="ECO:0000256" key="7">
    <source>
        <dbReference type="SAM" id="MobiDB-lite"/>
    </source>
</evidence>
<dbReference type="GO" id="GO:0022857">
    <property type="term" value="F:transmembrane transporter activity"/>
    <property type="evidence" value="ECO:0007669"/>
    <property type="project" value="InterPro"/>
</dbReference>
<sequence length="316" mass="34426">MMKIDVAKWVRICVTLMVVAGAVLVGRALWDTYMNAPWTRDARVRADVVGIAPDVSGLVSEVLVRDNAAVKKGDALFRVDRERFAIALKQAEAAVEGRAATLEQAKRDLARYTQLRERQVVSPQNAEQAQTALTQADAAYQQAVSERDLARLNLERSEIKAPANGIVTNLELRRGDYVSTGKAVVALVDTDSLRVEGYFEETKLPRIHVGDPVTIRLMGEPTLLRGRVQSVAAAIEDRERTAGTGLLANINPTFNWVRLAQRVPVRIALEDVPPDIRLVAGLTATVEIKPISPAAGKAVLADTPDARSAQASRPVR</sequence>
<evidence type="ECO:0000256" key="6">
    <source>
        <dbReference type="SAM" id="Coils"/>
    </source>
</evidence>
<keyword evidence="3 8" id="KW-0812">Transmembrane</keyword>
<dbReference type="eggNOG" id="COG1566">
    <property type="taxonomic scope" value="Bacteria"/>
</dbReference>
<dbReference type="Gene3D" id="2.40.30.170">
    <property type="match status" value="1"/>
</dbReference>
<feature type="transmembrane region" description="Helical" evidence="8">
    <location>
        <begin position="12"/>
        <end position="30"/>
    </location>
</feature>
<feature type="coiled-coil region" evidence="6">
    <location>
        <begin position="88"/>
        <end position="146"/>
    </location>
</feature>
<name>A7IQ42_XANP2</name>
<proteinExistence type="inferred from homology"/>
<dbReference type="InterPro" id="IPR050393">
    <property type="entry name" value="MFP_Efflux_Pump"/>
</dbReference>
<evidence type="ECO:0000256" key="5">
    <source>
        <dbReference type="ARBA" id="ARBA00023136"/>
    </source>
</evidence>
<dbReference type="HOGENOM" id="CLU_018816_15_2_5"/>
<protein>
    <submittedName>
        <fullName evidence="12">Efflux transporter, RND family, MFP subunit</fullName>
    </submittedName>
</protein>
<keyword evidence="4 8" id="KW-1133">Transmembrane helix</keyword>
<dbReference type="GO" id="GO:0016020">
    <property type="term" value="C:membrane"/>
    <property type="evidence" value="ECO:0007669"/>
    <property type="project" value="InterPro"/>
</dbReference>
<keyword evidence="13" id="KW-1185">Reference proteome</keyword>
<dbReference type="Pfam" id="PF25963">
    <property type="entry name" value="Beta-barrel_AAEA"/>
    <property type="match status" value="1"/>
</dbReference>
<reference evidence="12 13" key="1">
    <citation type="submission" date="2007-07" db="EMBL/GenBank/DDBJ databases">
        <title>Complete sequence of plasmid pXAUT01 of Xanthobacter autotrophicus Py2.</title>
        <authorList>
            <consortium name="US DOE Joint Genome Institute"/>
            <person name="Copeland A."/>
            <person name="Lucas S."/>
            <person name="Lapidus A."/>
            <person name="Barry K."/>
            <person name="Glavina del Rio T."/>
            <person name="Hammon N."/>
            <person name="Israni S."/>
            <person name="Dalin E."/>
            <person name="Tice H."/>
            <person name="Pitluck S."/>
            <person name="Sims D."/>
            <person name="Brettin T."/>
            <person name="Bruce D."/>
            <person name="Detter J.C."/>
            <person name="Han C."/>
            <person name="Tapia R."/>
            <person name="Brainard J."/>
            <person name="Schmutz J."/>
            <person name="Larimer F."/>
            <person name="Land M."/>
            <person name="Hauser L."/>
            <person name="Kyrpides N."/>
            <person name="Kim E."/>
            <person name="Ensigns S.A."/>
            <person name="Richardson P."/>
        </authorList>
    </citation>
    <scope>NUCLEOTIDE SEQUENCE [LARGE SCALE GENOMIC DNA]</scope>
    <source>
        <strain evidence="13">ATCC BAA-1158 / Py2</strain>
        <plasmid evidence="13">Plasmid pXAUT01</plasmid>
    </source>
</reference>
<evidence type="ECO:0000256" key="4">
    <source>
        <dbReference type="ARBA" id="ARBA00022989"/>
    </source>
</evidence>
<gene>
    <name evidence="12" type="ordered locus">Xaut_4935</name>
</gene>
<dbReference type="InterPro" id="IPR058624">
    <property type="entry name" value="MdtA-like_HH"/>
</dbReference>
<keyword evidence="12" id="KW-0614">Plasmid</keyword>
<dbReference type="InterPro" id="IPR006143">
    <property type="entry name" value="RND_pump_MFP"/>
</dbReference>
<evidence type="ECO:0000256" key="8">
    <source>
        <dbReference type="SAM" id="Phobius"/>
    </source>
</evidence>
<evidence type="ECO:0000256" key="3">
    <source>
        <dbReference type="ARBA" id="ARBA00022692"/>
    </source>
</evidence>
<feature type="domain" description="Multidrug resistance protein MdtA-like alpha-helical hairpin" evidence="9">
    <location>
        <begin position="88"/>
        <end position="155"/>
    </location>
</feature>
<evidence type="ECO:0000313" key="12">
    <source>
        <dbReference type="EMBL" id="ABS70138.1"/>
    </source>
</evidence>
<feature type="domain" description="p-hydroxybenzoic acid efflux pump subunit AaeA-like beta-barrel" evidence="11">
    <location>
        <begin position="192"/>
        <end position="288"/>
    </location>
</feature>
<evidence type="ECO:0000259" key="10">
    <source>
        <dbReference type="Pfam" id="PF25917"/>
    </source>
</evidence>
<feature type="domain" description="Multidrug resistance protein MdtA-like barrel-sandwich hybrid" evidence="10">
    <location>
        <begin position="48"/>
        <end position="189"/>
    </location>
</feature>
<organism evidence="12 13">
    <name type="scientific">Xanthobacter autotrophicus (strain ATCC BAA-1158 / Py2)</name>
    <dbReference type="NCBI Taxonomy" id="78245"/>
    <lineage>
        <taxon>Bacteria</taxon>
        <taxon>Pseudomonadati</taxon>
        <taxon>Pseudomonadota</taxon>
        <taxon>Alphaproteobacteria</taxon>
        <taxon>Hyphomicrobiales</taxon>
        <taxon>Xanthobacteraceae</taxon>
        <taxon>Xanthobacter</taxon>
    </lineage>
</organism>
<evidence type="ECO:0000256" key="1">
    <source>
        <dbReference type="ARBA" id="ARBA00004167"/>
    </source>
</evidence>
<accession>A7IQ42</accession>
<dbReference type="SUPFAM" id="SSF111369">
    <property type="entry name" value="HlyD-like secretion proteins"/>
    <property type="match status" value="1"/>
</dbReference>
<keyword evidence="5 8" id="KW-0472">Membrane</keyword>
<dbReference type="PANTHER" id="PTHR30367:SF12">
    <property type="entry name" value="P-HYDROXYBENZOIC ACID EFFLUX PUMP SUBUNIT AAEA"/>
    <property type="match status" value="1"/>
</dbReference>
<dbReference type="InterPro" id="IPR058634">
    <property type="entry name" value="AaeA-lik-b-barrel"/>
</dbReference>
<evidence type="ECO:0000313" key="13">
    <source>
        <dbReference type="Proteomes" id="UP000002417"/>
    </source>
</evidence>
<dbReference type="EMBL" id="CP000782">
    <property type="protein sequence ID" value="ABS70138.1"/>
    <property type="molecule type" value="Genomic_DNA"/>
</dbReference>
<comment type="similarity">
    <text evidence="2">Belongs to the membrane fusion protein (MFP) (TC 8.A.1) family.</text>
</comment>
<dbReference type="Proteomes" id="UP000002417">
    <property type="component" value="Plasmid pXAUT01"/>
</dbReference>
<comment type="subcellular location">
    <subcellularLocation>
        <location evidence="1">Membrane</location>
        <topology evidence="1">Single-pass membrane protein</topology>
    </subcellularLocation>
</comment>
<geneLocation type="plasmid" evidence="12 13">
    <name>pXAUT01</name>
</geneLocation>